<proteinExistence type="predicted"/>
<evidence type="ECO:0000313" key="3">
    <source>
        <dbReference type="Proteomes" id="UP001303760"/>
    </source>
</evidence>
<keyword evidence="3" id="KW-1185">Reference proteome</keyword>
<reference evidence="2" key="2">
    <citation type="submission" date="2023-05" db="EMBL/GenBank/DDBJ databases">
        <authorList>
            <consortium name="Lawrence Berkeley National Laboratory"/>
            <person name="Steindorff A."/>
            <person name="Hensen N."/>
            <person name="Bonometti L."/>
            <person name="Westerberg I."/>
            <person name="Brannstrom I.O."/>
            <person name="Guillou S."/>
            <person name="Cros-Aarteil S."/>
            <person name="Calhoun S."/>
            <person name="Haridas S."/>
            <person name="Kuo A."/>
            <person name="Mondo S."/>
            <person name="Pangilinan J."/>
            <person name="Riley R."/>
            <person name="Labutti K."/>
            <person name="Andreopoulos B."/>
            <person name="Lipzen A."/>
            <person name="Chen C."/>
            <person name="Yanf M."/>
            <person name="Daum C."/>
            <person name="Ng V."/>
            <person name="Clum A."/>
            <person name="Ohm R."/>
            <person name="Martin F."/>
            <person name="Silar P."/>
            <person name="Natvig D."/>
            <person name="Lalanne C."/>
            <person name="Gautier V."/>
            <person name="Ament-Velasquez S.L."/>
            <person name="Kruys A."/>
            <person name="Hutchinson M.I."/>
            <person name="Powell A.J."/>
            <person name="Barry K."/>
            <person name="Miller A.N."/>
            <person name="Grigoriev I.V."/>
            <person name="Debuchy R."/>
            <person name="Gladieux P."/>
            <person name="Thoren M.H."/>
            <person name="Johannesson H."/>
        </authorList>
    </citation>
    <scope>NUCLEOTIDE SEQUENCE</scope>
    <source>
        <strain evidence="2">CBS 532.94</strain>
    </source>
</reference>
<dbReference type="AlphaFoldDB" id="A0AAN7C0Y2"/>
<dbReference type="SUPFAM" id="SSF53335">
    <property type="entry name" value="S-adenosyl-L-methionine-dependent methyltransferases"/>
    <property type="match status" value="1"/>
</dbReference>
<dbReference type="InterPro" id="IPR029063">
    <property type="entry name" value="SAM-dependent_MTases_sf"/>
</dbReference>
<organism evidence="2 3">
    <name type="scientific">Achaetomium macrosporum</name>
    <dbReference type="NCBI Taxonomy" id="79813"/>
    <lineage>
        <taxon>Eukaryota</taxon>
        <taxon>Fungi</taxon>
        <taxon>Dikarya</taxon>
        <taxon>Ascomycota</taxon>
        <taxon>Pezizomycotina</taxon>
        <taxon>Sordariomycetes</taxon>
        <taxon>Sordariomycetidae</taxon>
        <taxon>Sordariales</taxon>
        <taxon>Chaetomiaceae</taxon>
        <taxon>Achaetomium</taxon>
    </lineage>
</organism>
<keyword evidence="2" id="KW-0808">Transferase</keyword>
<feature type="region of interest" description="Disordered" evidence="1">
    <location>
        <begin position="171"/>
        <end position="192"/>
    </location>
</feature>
<dbReference type="Proteomes" id="UP001303760">
    <property type="component" value="Unassembled WGS sequence"/>
</dbReference>
<reference evidence="2" key="1">
    <citation type="journal article" date="2023" name="Mol. Phylogenet. Evol.">
        <title>Genome-scale phylogeny and comparative genomics of the fungal order Sordariales.</title>
        <authorList>
            <person name="Hensen N."/>
            <person name="Bonometti L."/>
            <person name="Westerberg I."/>
            <person name="Brannstrom I.O."/>
            <person name="Guillou S."/>
            <person name="Cros-Aarteil S."/>
            <person name="Calhoun S."/>
            <person name="Haridas S."/>
            <person name="Kuo A."/>
            <person name="Mondo S."/>
            <person name="Pangilinan J."/>
            <person name="Riley R."/>
            <person name="LaButti K."/>
            <person name="Andreopoulos B."/>
            <person name="Lipzen A."/>
            <person name="Chen C."/>
            <person name="Yan M."/>
            <person name="Daum C."/>
            <person name="Ng V."/>
            <person name="Clum A."/>
            <person name="Steindorff A."/>
            <person name="Ohm R.A."/>
            <person name="Martin F."/>
            <person name="Silar P."/>
            <person name="Natvig D.O."/>
            <person name="Lalanne C."/>
            <person name="Gautier V."/>
            <person name="Ament-Velasquez S.L."/>
            <person name="Kruys A."/>
            <person name="Hutchinson M.I."/>
            <person name="Powell A.J."/>
            <person name="Barry K."/>
            <person name="Miller A.N."/>
            <person name="Grigoriev I.V."/>
            <person name="Debuchy R."/>
            <person name="Gladieux P."/>
            <person name="Hiltunen Thoren M."/>
            <person name="Johannesson H."/>
        </authorList>
    </citation>
    <scope>NUCLEOTIDE SEQUENCE</scope>
    <source>
        <strain evidence="2">CBS 532.94</strain>
    </source>
</reference>
<keyword evidence="2" id="KW-0489">Methyltransferase</keyword>
<evidence type="ECO:0000313" key="2">
    <source>
        <dbReference type="EMBL" id="KAK4232792.1"/>
    </source>
</evidence>
<sequence>MATTMAEAKAIAELNREWFDSLAGSLYKLDWVRDLVQQISIFLRENVEWIGQPTGSGLRVLDYACGAGIVSMALAPFASVLRGIDVSDGMVEQYNATARHLGLSPEQMRGIRGSLLEEGDVAADDPEFTGFHIAVTSMALHHIADPATMIKKLAERLAPGGSLVIVDFVTPESPPPDQPHHHHHHHPAAHTITRHGFSEKEMSDMFADAGLSDFSFRLHPETSKVPWGETWVTQRVFFARGKAHHDNHEL</sequence>
<dbReference type="Pfam" id="PF13489">
    <property type="entry name" value="Methyltransf_23"/>
    <property type="match status" value="1"/>
</dbReference>
<evidence type="ECO:0000256" key="1">
    <source>
        <dbReference type="SAM" id="MobiDB-lite"/>
    </source>
</evidence>
<gene>
    <name evidence="2" type="ORF">C8A03DRAFT_48435</name>
</gene>
<dbReference type="Gene3D" id="3.40.50.150">
    <property type="entry name" value="Vaccinia Virus protein VP39"/>
    <property type="match status" value="1"/>
</dbReference>
<protein>
    <submittedName>
        <fullName evidence="2">Methyltransferase domain-containing protein</fullName>
    </submittedName>
</protein>
<comment type="caution">
    <text evidence="2">The sequence shown here is derived from an EMBL/GenBank/DDBJ whole genome shotgun (WGS) entry which is preliminary data.</text>
</comment>
<dbReference type="EMBL" id="MU860883">
    <property type="protein sequence ID" value="KAK4232792.1"/>
    <property type="molecule type" value="Genomic_DNA"/>
</dbReference>
<name>A0AAN7C0Y2_9PEZI</name>
<dbReference type="GO" id="GO:0032259">
    <property type="term" value="P:methylation"/>
    <property type="evidence" value="ECO:0007669"/>
    <property type="project" value="UniProtKB-KW"/>
</dbReference>
<dbReference type="PANTHER" id="PTHR43861">
    <property type="entry name" value="TRANS-ACONITATE 2-METHYLTRANSFERASE-RELATED"/>
    <property type="match status" value="1"/>
</dbReference>
<accession>A0AAN7C0Y2</accession>
<dbReference type="GO" id="GO:0008168">
    <property type="term" value="F:methyltransferase activity"/>
    <property type="evidence" value="ECO:0007669"/>
    <property type="project" value="UniProtKB-KW"/>
</dbReference>
<dbReference type="CDD" id="cd02440">
    <property type="entry name" value="AdoMet_MTases"/>
    <property type="match status" value="1"/>
</dbReference>